<dbReference type="Proteomes" id="UP000283523">
    <property type="component" value="Unassembled WGS sequence"/>
</dbReference>
<dbReference type="OrthoDB" id="9810907at2"/>
<name>A0A418M4Q4_9BACT</name>
<proteinExistence type="predicted"/>
<dbReference type="EMBL" id="QXED01000006">
    <property type="protein sequence ID" value="RIV20689.1"/>
    <property type="molecule type" value="Genomic_DNA"/>
</dbReference>
<dbReference type="PANTHER" id="PTHR39339:SF1">
    <property type="entry name" value="CHAD DOMAIN-CONTAINING PROTEIN"/>
    <property type="match status" value="1"/>
</dbReference>
<sequence>MGYVFNRDESIAVNINRILAELVTGAIESLEAPGESKAESVHDVRKRIKKIRALFRLVRSELDKDVFRQANTHYRAIGQALSHLRDATVMIKTMEKLREANPDQLSARVFATIRKALNQKQDQVSREFFDDERNIRGVVDELRQAPLTVPGLSEKHHSFSVIAPNLKEIYRRGRKALALATQEPSIHNLHELRKEVKNLWYHTRLVEPVWPGLFGAYEHEFDRLGELLGDDHDFGVLADEIESGRLLVRNRQTKETIVHLLHQQRASLQEQLFPLANRLFAEKTRDFVGRYRLYWKLWWDEVSQEQVADNLQTA</sequence>
<dbReference type="RefSeq" id="WP_119669859.1">
    <property type="nucleotide sequence ID" value="NZ_QXED01000006.1"/>
</dbReference>
<dbReference type="Pfam" id="PF05235">
    <property type="entry name" value="CHAD"/>
    <property type="match status" value="1"/>
</dbReference>
<dbReference type="AlphaFoldDB" id="A0A418M4Q4"/>
<protein>
    <submittedName>
        <fullName evidence="2">CHAD domain-containing protein</fullName>
    </submittedName>
</protein>
<organism evidence="2 3">
    <name type="scientific">Fibrisoma montanum</name>
    <dbReference type="NCBI Taxonomy" id="2305895"/>
    <lineage>
        <taxon>Bacteria</taxon>
        <taxon>Pseudomonadati</taxon>
        <taxon>Bacteroidota</taxon>
        <taxon>Cytophagia</taxon>
        <taxon>Cytophagales</taxon>
        <taxon>Spirosomataceae</taxon>
        <taxon>Fibrisoma</taxon>
    </lineage>
</organism>
<evidence type="ECO:0000259" key="1">
    <source>
        <dbReference type="PROSITE" id="PS51708"/>
    </source>
</evidence>
<dbReference type="PROSITE" id="PS51708">
    <property type="entry name" value="CHAD"/>
    <property type="match status" value="1"/>
</dbReference>
<evidence type="ECO:0000313" key="2">
    <source>
        <dbReference type="EMBL" id="RIV20689.1"/>
    </source>
</evidence>
<dbReference type="SMART" id="SM00880">
    <property type="entry name" value="CHAD"/>
    <property type="match status" value="1"/>
</dbReference>
<evidence type="ECO:0000313" key="3">
    <source>
        <dbReference type="Proteomes" id="UP000283523"/>
    </source>
</evidence>
<dbReference type="PANTHER" id="PTHR39339">
    <property type="entry name" value="SLR1444 PROTEIN"/>
    <property type="match status" value="1"/>
</dbReference>
<dbReference type="Gene3D" id="1.40.20.10">
    <property type="entry name" value="CHAD domain"/>
    <property type="match status" value="1"/>
</dbReference>
<feature type="domain" description="CHAD" evidence="1">
    <location>
        <begin position="8"/>
        <end position="285"/>
    </location>
</feature>
<dbReference type="InterPro" id="IPR038186">
    <property type="entry name" value="CHAD_dom_sf"/>
</dbReference>
<gene>
    <name evidence="2" type="ORF">DYU11_21900</name>
</gene>
<accession>A0A418M4Q4</accession>
<dbReference type="InterPro" id="IPR007899">
    <property type="entry name" value="CHAD_dom"/>
</dbReference>
<comment type="caution">
    <text evidence="2">The sequence shown here is derived from an EMBL/GenBank/DDBJ whole genome shotgun (WGS) entry which is preliminary data.</text>
</comment>
<reference evidence="2 3" key="1">
    <citation type="submission" date="2018-08" db="EMBL/GenBank/DDBJ databases">
        <title>Fibrisoma montanum sp. nov., isolated from Danxia mountain soil.</title>
        <authorList>
            <person name="Huang Y."/>
        </authorList>
    </citation>
    <scope>NUCLEOTIDE SEQUENCE [LARGE SCALE GENOMIC DNA]</scope>
    <source>
        <strain evidence="2 3">HYT19</strain>
    </source>
</reference>
<keyword evidence="3" id="KW-1185">Reference proteome</keyword>